<dbReference type="Gene3D" id="3.10.180.10">
    <property type="entry name" value="2,3-Dihydroxybiphenyl 1,2-Dioxygenase, domain 1"/>
    <property type="match status" value="1"/>
</dbReference>
<gene>
    <name evidence="2" type="ORF">FHS13_001982</name>
</gene>
<name>A0A841IUZ4_9ACTN</name>
<organism evidence="2 3">
    <name type="scientific">Nocardiopsis algeriensis</name>
    <dbReference type="NCBI Taxonomy" id="1478215"/>
    <lineage>
        <taxon>Bacteria</taxon>
        <taxon>Bacillati</taxon>
        <taxon>Actinomycetota</taxon>
        <taxon>Actinomycetes</taxon>
        <taxon>Streptosporangiales</taxon>
        <taxon>Nocardiopsidaceae</taxon>
        <taxon>Nocardiopsis</taxon>
    </lineage>
</organism>
<evidence type="ECO:0000259" key="1">
    <source>
        <dbReference type="Pfam" id="PF18029"/>
    </source>
</evidence>
<reference evidence="2 3" key="1">
    <citation type="submission" date="2020-08" db="EMBL/GenBank/DDBJ databases">
        <title>Genomic Encyclopedia of Type Strains, Phase III (KMG-III): the genomes of soil and plant-associated and newly described type strains.</title>
        <authorList>
            <person name="Whitman W."/>
        </authorList>
    </citation>
    <scope>NUCLEOTIDE SEQUENCE [LARGE SCALE GENOMIC DNA]</scope>
    <source>
        <strain evidence="2 3">CECT 8712</strain>
    </source>
</reference>
<dbReference type="Proteomes" id="UP000536604">
    <property type="component" value="Unassembled WGS sequence"/>
</dbReference>
<dbReference type="CDD" id="cd06587">
    <property type="entry name" value="VOC"/>
    <property type="match status" value="1"/>
</dbReference>
<dbReference type="GO" id="GO:0016829">
    <property type="term" value="F:lyase activity"/>
    <property type="evidence" value="ECO:0007669"/>
    <property type="project" value="UniProtKB-KW"/>
</dbReference>
<dbReference type="RefSeq" id="WP_184290668.1">
    <property type="nucleotide sequence ID" value="NZ_JACHJO010000005.1"/>
</dbReference>
<dbReference type="Pfam" id="PF18029">
    <property type="entry name" value="Glyoxalase_6"/>
    <property type="match status" value="1"/>
</dbReference>
<feature type="domain" description="Glyoxalase-like" evidence="1">
    <location>
        <begin position="10"/>
        <end position="118"/>
    </location>
</feature>
<keyword evidence="3" id="KW-1185">Reference proteome</keyword>
<dbReference type="SUPFAM" id="SSF54593">
    <property type="entry name" value="Glyoxalase/Bleomycin resistance protein/Dihydroxybiphenyl dioxygenase"/>
    <property type="match status" value="1"/>
</dbReference>
<dbReference type="EMBL" id="JACHJO010000005">
    <property type="protein sequence ID" value="MBB6120031.1"/>
    <property type="molecule type" value="Genomic_DNA"/>
</dbReference>
<dbReference type="PANTHER" id="PTHR35908:SF1">
    <property type="entry name" value="CONSERVED PROTEIN"/>
    <property type="match status" value="1"/>
</dbReference>
<protein>
    <submittedName>
        <fullName evidence="2">Putative enzyme related to lactoylglutathione lyase</fullName>
    </submittedName>
</protein>
<dbReference type="PANTHER" id="PTHR35908">
    <property type="entry name" value="HYPOTHETICAL FUSION PROTEIN"/>
    <property type="match status" value="1"/>
</dbReference>
<sequence length="124" mass="13743">MPPTLELHTITFDCHDALALGTFWSRVLGHPLAEDSAEEAALLRLPHRPSLLFLRVPEGKTRKNRLHLDLAAPPGSNREAETRRVLALGARLLQDLRNPDGTGWAVLADPEGNEFCVVLADHER</sequence>
<keyword evidence="2" id="KW-0456">Lyase</keyword>
<comment type="caution">
    <text evidence="2">The sequence shown here is derived from an EMBL/GenBank/DDBJ whole genome shotgun (WGS) entry which is preliminary data.</text>
</comment>
<accession>A0A841IUZ4</accession>
<dbReference type="InterPro" id="IPR041581">
    <property type="entry name" value="Glyoxalase_6"/>
</dbReference>
<evidence type="ECO:0000313" key="2">
    <source>
        <dbReference type="EMBL" id="MBB6120031.1"/>
    </source>
</evidence>
<dbReference type="AlphaFoldDB" id="A0A841IUZ4"/>
<dbReference type="InterPro" id="IPR029068">
    <property type="entry name" value="Glyas_Bleomycin-R_OHBP_Dase"/>
</dbReference>
<proteinExistence type="predicted"/>
<evidence type="ECO:0000313" key="3">
    <source>
        <dbReference type="Proteomes" id="UP000536604"/>
    </source>
</evidence>